<evidence type="ECO:0000256" key="1">
    <source>
        <dbReference type="ARBA" id="ARBA00022553"/>
    </source>
</evidence>
<keyword evidence="5" id="KW-1185">Reference proteome</keyword>
<dbReference type="Pfam" id="PF00072">
    <property type="entry name" value="Response_reg"/>
    <property type="match status" value="1"/>
</dbReference>
<dbReference type="SMART" id="SM00448">
    <property type="entry name" value="REC"/>
    <property type="match status" value="1"/>
</dbReference>
<evidence type="ECO:0000313" key="4">
    <source>
        <dbReference type="EMBL" id="PIM51841.1"/>
    </source>
</evidence>
<reference evidence="4 5" key="1">
    <citation type="submission" date="2017-11" db="EMBL/GenBank/DDBJ databases">
        <title>Draft genome sequence of Mitsuaria sp. HWN-4.</title>
        <authorList>
            <person name="Gundlapally S.R."/>
        </authorList>
    </citation>
    <scope>NUCLEOTIDE SEQUENCE [LARGE SCALE GENOMIC DNA]</scope>
    <source>
        <strain evidence="4 5">HWN-4</strain>
    </source>
</reference>
<dbReference type="SUPFAM" id="SSF52172">
    <property type="entry name" value="CheY-like"/>
    <property type="match status" value="1"/>
</dbReference>
<dbReference type="PROSITE" id="PS50110">
    <property type="entry name" value="RESPONSE_REGULATORY"/>
    <property type="match status" value="1"/>
</dbReference>
<evidence type="ECO:0000259" key="3">
    <source>
        <dbReference type="PROSITE" id="PS50110"/>
    </source>
</evidence>
<protein>
    <submittedName>
        <fullName evidence="4">Response regulator</fullName>
    </submittedName>
</protein>
<dbReference type="PANTHER" id="PTHR44591:SF25">
    <property type="entry name" value="CHEMOTAXIS TWO-COMPONENT RESPONSE REGULATOR"/>
    <property type="match status" value="1"/>
</dbReference>
<feature type="domain" description="Response regulatory" evidence="3">
    <location>
        <begin position="14"/>
        <end position="128"/>
    </location>
</feature>
<dbReference type="InterPro" id="IPR050595">
    <property type="entry name" value="Bact_response_regulator"/>
</dbReference>
<gene>
    <name evidence="4" type="ORF">CS062_17590</name>
</gene>
<keyword evidence="1 2" id="KW-0597">Phosphoprotein</keyword>
<dbReference type="Gene3D" id="3.40.50.2300">
    <property type="match status" value="1"/>
</dbReference>
<proteinExistence type="predicted"/>
<accession>A0A2G9C5X2</accession>
<dbReference type="EMBL" id="PEOG01000051">
    <property type="protein sequence ID" value="PIM51841.1"/>
    <property type="molecule type" value="Genomic_DNA"/>
</dbReference>
<name>A0A2G9C5X2_9BURK</name>
<evidence type="ECO:0000313" key="5">
    <source>
        <dbReference type="Proteomes" id="UP000231501"/>
    </source>
</evidence>
<dbReference type="AlphaFoldDB" id="A0A2G9C5X2"/>
<evidence type="ECO:0000256" key="2">
    <source>
        <dbReference type="PROSITE-ProRule" id="PRU00169"/>
    </source>
</evidence>
<feature type="modified residue" description="4-aspartylphosphate" evidence="2">
    <location>
        <position position="63"/>
    </location>
</feature>
<dbReference type="OrthoDB" id="8964771at2"/>
<dbReference type="Proteomes" id="UP000231501">
    <property type="component" value="Unassembled WGS sequence"/>
</dbReference>
<sequence>MPGIGHPTAPPRALVAIVDDDPFVRAATSSLVRAVGWEARSYASAIEFLEDGVAPRVDCLVCDIHMTRLDGIGLLARLQRDGLAVPTVFITALTSAAVRERAMGQGALCVIEKPVDAGELEDWVRRALAPAG</sequence>
<dbReference type="GO" id="GO:0000160">
    <property type="term" value="P:phosphorelay signal transduction system"/>
    <property type="evidence" value="ECO:0007669"/>
    <property type="project" value="InterPro"/>
</dbReference>
<dbReference type="RefSeq" id="WP_099862901.1">
    <property type="nucleotide sequence ID" value="NZ_PEOG01000051.1"/>
</dbReference>
<dbReference type="PANTHER" id="PTHR44591">
    <property type="entry name" value="STRESS RESPONSE REGULATOR PROTEIN 1"/>
    <property type="match status" value="1"/>
</dbReference>
<dbReference type="InterPro" id="IPR001789">
    <property type="entry name" value="Sig_transdc_resp-reg_receiver"/>
</dbReference>
<dbReference type="InterPro" id="IPR011006">
    <property type="entry name" value="CheY-like_superfamily"/>
</dbReference>
<comment type="caution">
    <text evidence="4">The sequence shown here is derived from an EMBL/GenBank/DDBJ whole genome shotgun (WGS) entry which is preliminary data.</text>
</comment>
<organism evidence="4 5">
    <name type="scientific">Roseateles chitinivorans</name>
    <dbReference type="NCBI Taxonomy" id="2917965"/>
    <lineage>
        <taxon>Bacteria</taxon>
        <taxon>Pseudomonadati</taxon>
        <taxon>Pseudomonadota</taxon>
        <taxon>Betaproteobacteria</taxon>
        <taxon>Burkholderiales</taxon>
        <taxon>Sphaerotilaceae</taxon>
        <taxon>Roseateles</taxon>
    </lineage>
</organism>